<dbReference type="InterPro" id="IPR004853">
    <property type="entry name" value="Sugar_P_trans_dom"/>
</dbReference>
<feature type="transmembrane region" description="Helical" evidence="6">
    <location>
        <begin position="239"/>
        <end position="257"/>
    </location>
</feature>
<sequence>MSNRAGSNGHGQRTKYAPLLDTDDVDHVESPIQQAHSPITPRTARSLSHSRARRSLSRLGATRTTNGSVLELHFASVEQKRVRWWRDAAITSLFIAAWFFFATVLSVYNKWMFSPQYLAFPYPLFVTTLHMVVQFILASLVRWLWPATFKPDRNPTKEDYVKKAFPTAVTTSLDIGLSNLSLKLITLSFYTMCKSSSLIFVLLFAFILHLERPSVRLIGVIALITSGVLMMVFTTTTFSLTGLVMVISASFFGGLRWSLTQLLLKKKDMGMNNPAATIFWLAPSMALSLAVTSMLVEGWINVWNNPFWERIGVVWSLIYLLSPGSIAFAMVMSEYYIITRAGVVPMSIAGIFKEVTTLVVSASVFGDHLTELNIIGVAITIGGIALYTYHKYTAALHSAVPLDAHGNPLEEEDAEEVLAVVRTDTLNEEGLRLLEDGGEIAVPLDEDDEEDEESRRILENAAEGGHGDGEIGNGRHKPEDDRPLFTVGDDEFDATPVIAGSREEGAHEVAGVGRGVDTR</sequence>
<dbReference type="AlphaFoldDB" id="A0A0C3B892"/>
<keyword evidence="9" id="KW-1185">Reference proteome</keyword>
<evidence type="ECO:0000256" key="6">
    <source>
        <dbReference type="SAM" id="Phobius"/>
    </source>
</evidence>
<evidence type="ECO:0000256" key="1">
    <source>
        <dbReference type="ARBA" id="ARBA00004141"/>
    </source>
</evidence>
<keyword evidence="3 6" id="KW-1133">Transmembrane helix</keyword>
<feature type="transmembrane region" description="Helical" evidence="6">
    <location>
        <begin position="312"/>
        <end position="331"/>
    </location>
</feature>
<dbReference type="GO" id="GO:0016020">
    <property type="term" value="C:membrane"/>
    <property type="evidence" value="ECO:0007669"/>
    <property type="project" value="UniProtKB-SubCell"/>
</dbReference>
<feature type="transmembrane region" description="Helical" evidence="6">
    <location>
        <begin position="88"/>
        <end position="108"/>
    </location>
</feature>
<organism evidence="8 9">
    <name type="scientific">Serendipita vermifera MAFF 305830</name>
    <dbReference type="NCBI Taxonomy" id="933852"/>
    <lineage>
        <taxon>Eukaryota</taxon>
        <taxon>Fungi</taxon>
        <taxon>Dikarya</taxon>
        <taxon>Basidiomycota</taxon>
        <taxon>Agaricomycotina</taxon>
        <taxon>Agaricomycetes</taxon>
        <taxon>Sebacinales</taxon>
        <taxon>Serendipitaceae</taxon>
        <taxon>Serendipita</taxon>
    </lineage>
</organism>
<feature type="transmembrane region" description="Helical" evidence="6">
    <location>
        <begin position="278"/>
        <end position="300"/>
    </location>
</feature>
<keyword evidence="2 6" id="KW-0812">Transmembrane</keyword>
<dbReference type="STRING" id="933852.A0A0C3B892"/>
<evidence type="ECO:0000259" key="7">
    <source>
        <dbReference type="Pfam" id="PF03151"/>
    </source>
</evidence>
<evidence type="ECO:0000313" key="9">
    <source>
        <dbReference type="Proteomes" id="UP000054097"/>
    </source>
</evidence>
<evidence type="ECO:0000256" key="3">
    <source>
        <dbReference type="ARBA" id="ARBA00022989"/>
    </source>
</evidence>
<feature type="region of interest" description="Disordered" evidence="5">
    <location>
        <begin position="31"/>
        <end position="53"/>
    </location>
</feature>
<dbReference type="EMBL" id="KN824297">
    <property type="protein sequence ID" value="KIM27646.1"/>
    <property type="molecule type" value="Genomic_DNA"/>
</dbReference>
<feature type="transmembrane region" description="Helical" evidence="6">
    <location>
        <begin position="372"/>
        <end position="389"/>
    </location>
</feature>
<feature type="transmembrane region" description="Helical" evidence="6">
    <location>
        <begin position="120"/>
        <end position="145"/>
    </location>
</feature>
<gene>
    <name evidence="8" type="ORF">M408DRAFT_329860</name>
</gene>
<comment type="subcellular location">
    <subcellularLocation>
        <location evidence="1">Membrane</location>
        <topology evidence="1">Multi-pass membrane protein</topology>
    </subcellularLocation>
</comment>
<dbReference type="SUPFAM" id="SSF103481">
    <property type="entry name" value="Multidrug resistance efflux transporter EmrE"/>
    <property type="match status" value="1"/>
</dbReference>
<feature type="region of interest" description="Disordered" evidence="5">
    <location>
        <begin position="500"/>
        <end position="519"/>
    </location>
</feature>
<evidence type="ECO:0000256" key="2">
    <source>
        <dbReference type="ARBA" id="ARBA00022692"/>
    </source>
</evidence>
<accession>A0A0C3B892</accession>
<feature type="transmembrane region" description="Helical" evidence="6">
    <location>
        <begin position="187"/>
        <end position="208"/>
    </location>
</feature>
<dbReference type="OrthoDB" id="18894at2759"/>
<protein>
    <recommendedName>
        <fullName evidence="7">Sugar phosphate transporter domain-containing protein</fullName>
    </recommendedName>
</protein>
<feature type="domain" description="Sugar phosphate transporter" evidence="7">
    <location>
        <begin position="92"/>
        <end position="387"/>
    </location>
</feature>
<proteinExistence type="predicted"/>
<dbReference type="Pfam" id="PF03151">
    <property type="entry name" value="TPT"/>
    <property type="match status" value="1"/>
</dbReference>
<feature type="transmembrane region" description="Helical" evidence="6">
    <location>
        <begin position="343"/>
        <end position="366"/>
    </location>
</feature>
<feature type="transmembrane region" description="Helical" evidence="6">
    <location>
        <begin position="215"/>
        <end position="233"/>
    </location>
</feature>
<dbReference type="PANTHER" id="PTHR11132">
    <property type="entry name" value="SOLUTE CARRIER FAMILY 35"/>
    <property type="match status" value="1"/>
</dbReference>
<keyword evidence="4 6" id="KW-0472">Membrane</keyword>
<reference evidence="9" key="2">
    <citation type="submission" date="2015-01" db="EMBL/GenBank/DDBJ databases">
        <title>Evolutionary Origins and Diversification of the Mycorrhizal Mutualists.</title>
        <authorList>
            <consortium name="DOE Joint Genome Institute"/>
            <consortium name="Mycorrhizal Genomics Consortium"/>
            <person name="Kohler A."/>
            <person name="Kuo A."/>
            <person name="Nagy L.G."/>
            <person name="Floudas D."/>
            <person name="Copeland A."/>
            <person name="Barry K.W."/>
            <person name="Cichocki N."/>
            <person name="Veneault-Fourrey C."/>
            <person name="LaButti K."/>
            <person name="Lindquist E.A."/>
            <person name="Lipzen A."/>
            <person name="Lundell T."/>
            <person name="Morin E."/>
            <person name="Murat C."/>
            <person name="Riley R."/>
            <person name="Ohm R."/>
            <person name="Sun H."/>
            <person name="Tunlid A."/>
            <person name="Henrissat B."/>
            <person name="Grigoriev I.V."/>
            <person name="Hibbett D.S."/>
            <person name="Martin F."/>
        </authorList>
    </citation>
    <scope>NUCLEOTIDE SEQUENCE [LARGE SCALE GENOMIC DNA]</scope>
    <source>
        <strain evidence="9">MAFF 305830</strain>
    </source>
</reference>
<dbReference type="InterPro" id="IPR050186">
    <property type="entry name" value="TPT_transporter"/>
</dbReference>
<dbReference type="Proteomes" id="UP000054097">
    <property type="component" value="Unassembled WGS sequence"/>
</dbReference>
<evidence type="ECO:0000256" key="4">
    <source>
        <dbReference type="ARBA" id="ARBA00023136"/>
    </source>
</evidence>
<dbReference type="HOGENOM" id="CLU_022332_1_0_1"/>
<evidence type="ECO:0000313" key="8">
    <source>
        <dbReference type="EMBL" id="KIM27646.1"/>
    </source>
</evidence>
<dbReference type="InterPro" id="IPR037185">
    <property type="entry name" value="EmrE-like"/>
</dbReference>
<evidence type="ECO:0000256" key="5">
    <source>
        <dbReference type="SAM" id="MobiDB-lite"/>
    </source>
</evidence>
<reference evidence="8 9" key="1">
    <citation type="submission" date="2014-04" db="EMBL/GenBank/DDBJ databases">
        <authorList>
            <consortium name="DOE Joint Genome Institute"/>
            <person name="Kuo A."/>
            <person name="Zuccaro A."/>
            <person name="Kohler A."/>
            <person name="Nagy L.G."/>
            <person name="Floudas D."/>
            <person name="Copeland A."/>
            <person name="Barry K.W."/>
            <person name="Cichocki N."/>
            <person name="Veneault-Fourrey C."/>
            <person name="LaButti K."/>
            <person name="Lindquist E.A."/>
            <person name="Lipzen A."/>
            <person name="Lundell T."/>
            <person name="Morin E."/>
            <person name="Murat C."/>
            <person name="Sun H."/>
            <person name="Tunlid A."/>
            <person name="Henrissat B."/>
            <person name="Grigoriev I.V."/>
            <person name="Hibbett D.S."/>
            <person name="Martin F."/>
            <person name="Nordberg H.P."/>
            <person name="Cantor M.N."/>
            <person name="Hua S.X."/>
        </authorList>
    </citation>
    <scope>NUCLEOTIDE SEQUENCE [LARGE SCALE GENOMIC DNA]</scope>
    <source>
        <strain evidence="8 9">MAFF 305830</strain>
    </source>
</reference>
<name>A0A0C3B892_SERVB</name>
<feature type="region of interest" description="Disordered" evidence="5">
    <location>
        <begin position="445"/>
        <end position="489"/>
    </location>
</feature>